<dbReference type="InterPro" id="IPR025183">
    <property type="entry name" value="DUF4110"/>
</dbReference>
<organism evidence="3 4">
    <name type="scientific">Fonsecaea nubica</name>
    <dbReference type="NCBI Taxonomy" id="856822"/>
    <lineage>
        <taxon>Eukaryota</taxon>
        <taxon>Fungi</taxon>
        <taxon>Dikarya</taxon>
        <taxon>Ascomycota</taxon>
        <taxon>Pezizomycotina</taxon>
        <taxon>Eurotiomycetes</taxon>
        <taxon>Chaetothyriomycetidae</taxon>
        <taxon>Chaetothyriales</taxon>
        <taxon>Herpotrichiellaceae</taxon>
        <taxon>Fonsecaea</taxon>
    </lineage>
</organism>
<dbReference type="Gene3D" id="2.120.10.80">
    <property type="entry name" value="Kelch-type beta propeller"/>
    <property type="match status" value="2"/>
</dbReference>
<dbReference type="InterPro" id="IPR015915">
    <property type="entry name" value="Kelch-typ_b-propeller"/>
</dbReference>
<dbReference type="InterPro" id="IPR052588">
    <property type="entry name" value="Kelch_domain_protein"/>
</dbReference>
<evidence type="ECO:0000259" key="2">
    <source>
        <dbReference type="Pfam" id="PF13422"/>
    </source>
</evidence>
<feature type="compositionally biased region" description="Basic residues" evidence="1">
    <location>
        <begin position="20"/>
        <end position="33"/>
    </location>
</feature>
<dbReference type="AlphaFoldDB" id="A0A178DA17"/>
<dbReference type="GeneID" id="34585570"/>
<keyword evidence="4" id="KW-1185">Reference proteome</keyword>
<feature type="region of interest" description="Disordered" evidence="1">
    <location>
        <begin position="679"/>
        <end position="706"/>
    </location>
</feature>
<evidence type="ECO:0000313" key="4">
    <source>
        <dbReference type="Proteomes" id="UP000185904"/>
    </source>
</evidence>
<evidence type="ECO:0000313" key="3">
    <source>
        <dbReference type="EMBL" id="OAL38497.1"/>
    </source>
</evidence>
<sequence length="706" mass="79074">MAKGKKPKSADQKARTAAKQMKKAAKGEKKKSAKAAALNADSDGDDDGDIDAMLAAYAEEQAKYLKVTEQPCDPPGPRSSSTIVASPSNRNELFVFGGEYHDGSTASFYNDLFVYLIDKGEWHQIVSGNSPLPRSGHAACRGGNTGGIYVSGGEFSSPKQNQFYHYHDFWHLDTETREWTKLEPRGKGKSPPARSGHRMTYFKNYIVLFGGFQDTSQQTKYLNDTWIYDCKENTWHEMKLQPASQRPDPRSSFSLLPHESGAVLYGGYSRVKTTTGAGAGGKQAGKGSSGSAPVRNILKPLVHQDTWFLRITPPASDAPSGTPPALRWERRKRPANAPNPPRAGVTMSFHKGRGILFGGVHDVEDSEEGIDSEFFNELFIWNIDRNRFFPLSLRRPKTGGPKKQLQNAARGGRDRGKADEEELLRNLAALETKGTISAAEGIELDIKDEEELEPEPPKRVYPVRFEMPHPRFNAQLTVQDDTLYIFGGTLEKKDVEITFSDLYAIDLGKLDGVKELHYVEPTNWNVTIQEDSDEEMDDDDDDDEDDDDDLEGGDDAMEDMDTDEDLESRTDTMSIDTRPSISTAQTTPMLRPTELETEPETLASQDPRPFPRPFESRRDFYTRTSEDWQRLLIEKQSYGGRAEMAALAAEQTIKELRKKAFEQAEERWWDCREEVARLEDEQEEAGIGEIVSMEGRSADAGAGRRR</sequence>
<dbReference type="PANTHER" id="PTHR46063">
    <property type="entry name" value="KELCH DOMAIN-CONTAINING PROTEIN"/>
    <property type="match status" value="1"/>
</dbReference>
<dbReference type="Proteomes" id="UP000185904">
    <property type="component" value="Unassembled WGS sequence"/>
</dbReference>
<proteinExistence type="predicted"/>
<name>A0A178DA17_9EURO</name>
<dbReference type="PANTHER" id="PTHR46063:SF1">
    <property type="entry name" value="KELCH DOMAIN-CONTAINING PROTEIN 4"/>
    <property type="match status" value="1"/>
</dbReference>
<dbReference type="EMBL" id="LVCJ01000009">
    <property type="protein sequence ID" value="OAL38497.1"/>
    <property type="molecule type" value="Genomic_DNA"/>
</dbReference>
<reference evidence="3 4" key="1">
    <citation type="submission" date="2016-03" db="EMBL/GenBank/DDBJ databases">
        <title>The draft genome sequence of Fonsecaea nubica causative agent of cutaneous subcutaneous infection in human host.</title>
        <authorList>
            <person name="Costa F."/>
            <person name="Sybren D.H."/>
            <person name="Raittz R.T."/>
            <person name="Weiss V.A."/>
            <person name="Leao A.C."/>
            <person name="Gomes R."/>
            <person name="De Souza E.M."/>
            <person name="Pedrosa F.O."/>
            <person name="Steffens M.B."/>
            <person name="Bombassaro A."/>
            <person name="Tadra-Sfeir M.Z."/>
            <person name="Moreno L.F."/>
            <person name="Najafzadeh M.J."/>
            <person name="Felipe M.S."/>
            <person name="Teixeira M."/>
            <person name="Sun J."/>
            <person name="Xi L."/>
            <person name="Castro M.A."/>
            <person name="Vicente V.A."/>
        </authorList>
    </citation>
    <scope>NUCLEOTIDE SEQUENCE [LARGE SCALE GENOMIC DNA]</scope>
    <source>
        <strain evidence="3 4">CBS 269.64</strain>
    </source>
</reference>
<dbReference type="Pfam" id="PF24681">
    <property type="entry name" value="Kelch_KLHDC2_KLHL20_DRC7"/>
    <property type="match status" value="1"/>
</dbReference>
<feature type="region of interest" description="Disordered" evidence="1">
    <location>
        <begin position="312"/>
        <end position="347"/>
    </location>
</feature>
<comment type="caution">
    <text evidence="3">The sequence shown here is derived from an EMBL/GenBank/DDBJ whole genome shotgun (WGS) entry which is preliminary data.</text>
</comment>
<gene>
    <name evidence="3" type="ORF">AYO20_02146</name>
</gene>
<evidence type="ECO:0000256" key="1">
    <source>
        <dbReference type="SAM" id="MobiDB-lite"/>
    </source>
</evidence>
<feature type="compositionally biased region" description="Acidic residues" evidence="1">
    <location>
        <begin position="530"/>
        <end position="566"/>
    </location>
</feature>
<feature type="region of interest" description="Disordered" evidence="1">
    <location>
        <begin position="394"/>
        <end position="418"/>
    </location>
</feature>
<feature type="region of interest" description="Disordered" evidence="1">
    <location>
        <begin position="1"/>
        <end position="49"/>
    </location>
</feature>
<dbReference type="SUPFAM" id="SSF117281">
    <property type="entry name" value="Kelch motif"/>
    <property type="match status" value="1"/>
</dbReference>
<dbReference type="OrthoDB" id="4447at2759"/>
<dbReference type="Pfam" id="PF13422">
    <property type="entry name" value="DUF4110"/>
    <property type="match status" value="1"/>
</dbReference>
<feature type="region of interest" description="Disordered" evidence="1">
    <location>
        <begin position="525"/>
        <end position="618"/>
    </location>
</feature>
<accession>A0A178DA17</accession>
<dbReference type="RefSeq" id="XP_022503509.1">
    <property type="nucleotide sequence ID" value="XM_022640452.1"/>
</dbReference>
<feature type="domain" description="DUF4110" evidence="2">
    <location>
        <begin position="604"/>
        <end position="697"/>
    </location>
</feature>
<feature type="compositionally biased region" description="Polar residues" evidence="1">
    <location>
        <begin position="571"/>
        <end position="585"/>
    </location>
</feature>
<protein>
    <recommendedName>
        <fullName evidence="2">DUF4110 domain-containing protein</fullName>
    </recommendedName>
</protein>